<dbReference type="GO" id="GO:0005886">
    <property type="term" value="C:plasma membrane"/>
    <property type="evidence" value="ECO:0007669"/>
    <property type="project" value="UniProtKB-SubCell"/>
</dbReference>
<keyword evidence="3 6" id="KW-0812">Transmembrane</keyword>
<feature type="transmembrane region" description="Helical" evidence="6">
    <location>
        <begin position="217"/>
        <end position="238"/>
    </location>
</feature>
<organism evidence="7 8">
    <name type="scientific">Pseudoalteromonas tunicata D2</name>
    <dbReference type="NCBI Taxonomy" id="87626"/>
    <lineage>
        <taxon>Bacteria</taxon>
        <taxon>Pseudomonadati</taxon>
        <taxon>Pseudomonadota</taxon>
        <taxon>Gammaproteobacteria</taxon>
        <taxon>Alteromonadales</taxon>
        <taxon>Pseudoalteromonadaceae</taxon>
        <taxon>Pseudoalteromonas</taxon>
    </lineage>
</organism>
<comment type="similarity">
    <text evidence="2 6">Belongs to the SURF1 family.</text>
</comment>
<protein>
    <recommendedName>
        <fullName evidence="6">SURF1-like protein</fullName>
    </recommendedName>
</protein>
<accession>A4CEW7</accession>
<dbReference type="STRING" id="87626.PTD2_16916"/>
<dbReference type="Pfam" id="PF02104">
    <property type="entry name" value="SURF1"/>
    <property type="match status" value="1"/>
</dbReference>
<dbReference type="AlphaFoldDB" id="A4CEW7"/>
<dbReference type="Proteomes" id="UP000006201">
    <property type="component" value="Unassembled WGS sequence"/>
</dbReference>
<keyword evidence="5 6" id="KW-0472">Membrane</keyword>
<comment type="subcellular location">
    <subcellularLocation>
        <location evidence="6">Cell membrane</location>
        <topology evidence="6">Multi-pass membrane protein</topology>
    </subcellularLocation>
    <subcellularLocation>
        <location evidence="1">Membrane</location>
    </subcellularLocation>
</comment>
<keyword evidence="6" id="KW-1003">Cell membrane</keyword>
<evidence type="ECO:0000256" key="1">
    <source>
        <dbReference type="ARBA" id="ARBA00004370"/>
    </source>
</evidence>
<keyword evidence="8" id="KW-1185">Reference proteome</keyword>
<feature type="transmembrane region" description="Helical" evidence="6">
    <location>
        <begin position="12"/>
        <end position="33"/>
    </location>
</feature>
<dbReference type="EMBL" id="AAOH01000009">
    <property type="protein sequence ID" value="EAR26846.1"/>
    <property type="molecule type" value="Genomic_DNA"/>
</dbReference>
<reference evidence="7 8" key="1">
    <citation type="submission" date="2006-02" db="EMBL/GenBank/DDBJ databases">
        <authorList>
            <person name="Moran M.A."/>
            <person name="Kjelleberg S."/>
            <person name="Egan S."/>
            <person name="Saunders N."/>
            <person name="Thomas T."/>
            <person name="Ferriera S."/>
            <person name="Johnson J."/>
            <person name="Kravitz S."/>
            <person name="Halpern A."/>
            <person name="Remington K."/>
            <person name="Beeson K."/>
            <person name="Tran B."/>
            <person name="Rogers Y.-H."/>
            <person name="Friedman R."/>
            <person name="Venter J.C."/>
        </authorList>
    </citation>
    <scope>NUCLEOTIDE SEQUENCE [LARGE SCALE GENOMIC DNA]</scope>
    <source>
        <strain evidence="7 8">D2</strain>
    </source>
</reference>
<dbReference type="PROSITE" id="PS50895">
    <property type="entry name" value="SURF1"/>
    <property type="match status" value="1"/>
</dbReference>
<keyword evidence="4 6" id="KW-1133">Transmembrane helix</keyword>
<dbReference type="HOGENOM" id="CLU_047737_2_2_6"/>
<sequence length="246" mass="27610">MDIKLKKQTVYFSPFALLVAVVIVGTCLALAYWQLQRGTTKQYKLNYLNEKALQGVMSLKSVLELPSKVDKNGVLVSFAGQVDKQRYWLLDNRTLNGQVGYDLLVLVKVTDIDKYLLVNLGWTPASHLRSELPAIVLPEQILLSNAVIKAGDLAGFYLSSKAEKTDHWPKRIQFIDLQQLELSVSAELLPFMVYAQDAIAGATPHYQPVVMSPQKHYAYAVQWCLIGFAALVIFFYAAKKEVANEK</sequence>
<proteinExistence type="inferred from homology"/>
<evidence type="ECO:0000313" key="8">
    <source>
        <dbReference type="Proteomes" id="UP000006201"/>
    </source>
</evidence>
<evidence type="ECO:0000256" key="5">
    <source>
        <dbReference type="ARBA" id="ARBA00023136"/>
    </source>
</evidence>
<dbReference type="PANTHER" id="PTHR23427">
    <property type="entry name" value="SURFEIT LOCUS PROTEIN"/>
    <property type="match status" value="1"/>
</dbReference>
<evidence type="ECO:0000256" key="2">
    <source>
        <dbReference type="ARBA" id="ARBA00007165"/>
    </source>
</evidence>
<dbReference type="RefSeq" id="WP_009840626.1">
    <property type="nucleotide sequence ID" value="NZ_CH959302.1"/>
</dbReference>
<evidence type="ECO:0000256" key="3">
    <source>
        <dbReference type="ARBA" id="ARBA00022692"/>
    </source>
</evidence>
<dbReference type="eggNOG" id="COG3346">
    <property type="taxonomic scope" value="Bacteria"/>
</dbReference>
<gene>
    <name evidence="7" type="ORF">PTD2_16916</name>
</gene>
<dbReference type="InterPro" id="IPR045214">
    <property type="entry name" value="Surf1/Surf4"/>
</dbReference>
<name>A4CEW7_9GAMM</name>
<dbReference type="PANTHER" id="PTHR23427:SF2">
    <property type="entry name" value="SURFEIT LOCUS PROTEIN 1"/>
    <property type="match status" value="1"/>
</dbReference>
<evidence type="ECO:0000256" key="4">
    <source>
        <dbReference type="ARBA" id="ARBA00022989"/>
    </source>
</evidence>
<evidence type="ECO:0000256" key="6">
    <source>
        <dbReference type="RuleBase" id="RU363076"/>
    </source>
</evidence>
<dbReference type="InterPro" id="IPR002994">
    <property type="entry name" value="Surf1/Shy1"/>
</dbReference>
<dbReference type="CDD" id="cd06662">
    <property type="entry name" value="SURF1"/>
    <property type="match status" value="1"/>
</dbReference>
<evidence type="ECO:0000313" key="7">
    <source>
        <dbReference type="EMBL" id="EAR26846.1"/>
    </source>
</evidence>
<comment type="caution">
    <text evidence="7">The sequence shown here is derived from an EMBL/GenBank/DDBJ whole genome shotgun (WGS) entry which is preliminary data.</text>
</comment>